<dbReference type="Proteomes" id="UP000245934">
    <property type="component" value="Unassembled WGS sequence"/>
</dbReference>
<dbReference type="RefSeq" id="WP_109942425.1">
    <property type="nucleotide sequence ID" value="NZ_CP176366.1"/>
</dbReference>
<feature type="transmembrane region" description="Helical" evidence="1">
    <location>
        <begin position="36"/>
        <end position="62"/>
    </location>
</feature>
<accession>A0A2V2MTC3</accession>
<evidence type="ECO:0000313" key="2">
    <source>
        <dbReference type="EMBL" id="PWR69570.1"/>
    </source>
</evidence>
<keyword evidence="1" id="KW-0472">Membrane</keyword>
<name>A0A2V2MTC3_9EURY</name>
<feature type="transmembrane region" description="Helical" evidence="1">
    <location>
        <begin position="108"/>
        <end position="127"/>
    </location>
</feature>
<gene>
    <name evidence="2" type="ORF">DLD82_17495</name>
</gene>
<evidence type="ECO:0000313" key="3">
    <source>
        <dbReference type="Proteomes" id="UP000245934"/>
    </source>
</evidence>
<keyword evidence="1" id="KW-0812">Transmembrane</keyword>
<evidence type="ECO:0000256" key="1">
    <source>
        <dbReference type="SAM" id="Phobius"/>
    </source>
</evidence>
<keyword evidence="1" id="KW-1133">Transmembrane helix</keyword>
<comment type="caution">
    <text evidence="2">The sequence shown here is derived from an EMBL/GenBank/DDBJ whole genome shotgun (WGS) entry which is preliminary data.</text>
</comment>
<protein>
    <submittedName>
        <fullName evidence="2">Uncharacterized protein</fullName>
    </submittedName>
</protein>
<dbReference type="Pfam" id="PF20589">
    <property type="entry name" value="DUF6790"/>
    <property type="match status" value="1"/>
</dbReference>
<feature type="transmembrane region" description="Helical" evidence="1">
    <location>
        <begin position="82"/>
        <end position="101"/>
    </location>
</feature>
<dbReference type="InterPro" id="IPR046740">
    <property type="entry name" value="DUF6790"/>
</dbReference>
<feature type="transmembrane region" description="Helical" evidence="1">
    <location>
        <begin position="139"/>
        <end position="157"/>
    </location>
</feature>
<dbReference type="OrthoDB" id="117751at2157"/>
<sequence>MAFVDLLPLIFILIALIGAGVEMNKRKRKISASQRIEILLSWIFLVIIGFGGIWAFIGHTFFADQVANSIGWPTGNPFQQEVALANLAIGVLGLISFRVTGSFRIATIIAYSIFIFGAGVGHIWQIISAGNMAVNNAGPILWIDLLLPPLIILLYLLNKHLEHKEANPSLKR</sequence>
<dbReference type="EMBL" id="QGMZ01000061">
    <property type="protein sequence ID" value="PWR69570.1"/>
    <property type="molecule type" value="Genomic_DNA"/>
</dbReference>
<dbReference type="AlphaFoldDB" id="A0A2V2MTC3"/>
<dbReference type="GeneID" id="97608420"/>
<reference evidence="2 3" key="1">
    <citation type="submission" date="2018-05" db="EMBL/GenBank/DDBJ databases">
        <title>Draft genome of Methanospirillum stamsii Pt1.</title>
        <authorList>
            <person name="Dueholm M.S."/>
            <person name="Nielsen P.H."/>
            <person name="Bakmann L.F."/>
            <person name="Otzen D.E."/>
        </authorList>
    </citation>
    <scope>NUCLEOTIDE SEQUENCE [LARGE SCALE GENOMIC DNA]</scope>
    <source>
        <strain evidence="2 3">Pt1</strain>
    </source>
</reference>
<feature type="transmembrane region" description="Helical" evidence="1">
    <location>
        <begin position="6"/>
        <end position="24"/>
    </location>
</feature>
<organism evidence="2 3">
    <name type="scientific">Methanospirillum stamsii</name>
    <dbReference type="NCBI Taxonomy" id="1277351"/>
    <lineage>
        <taxon>Archaea</taxon>
        <taxon>Methanobacteriati</taxon>
        <taxon>Methanobacteriota</taxon>
        <taxon>Stenosarchaea group</taxon>
        <taxon>Methanomicrobia</taxon>
        <taxon>Methanomicrobiales</taxon>
        <taxon>Methanospirillaceae</taxon>
        <taxon>Methanospirillum</taxon>
    </lineage>
</organism>
<proteinExistence type="predicted"/>
<keyword evidence="3" id="KW-1185">Reference proteome</keyword>